<dbReference type="GeneID" id="8246399"/>
<protein>
    <recommendedName>
        <fullName evidence="2">Bd3614-like deaminase N-terminal domain-containing protein</fullName>
    </recommendedName>
</protein>
<sequence>MSRAAAASHRALAALVVASPWRQRASCPRRRHVPWIRCDAADARDASTESASPSSSPHAGLTRAQRRALRQPYVPTAAERGLARAILETSSVEDDDVAFLVAPSSGDADAPSVVWFATSRKTSPPWDSALVRLVLGAREAGGRANGNRWARARMLTTRALSDLDRAVVKVAAQRATAFDLEDHDDDATADAPASPDDPRALERRDATPWARAAIRRGAMTSRVGLLPPKTLPVNDDDAAFRWASARASDVSENTQTQLWERDRGVVAALVSPRGEVTDAARNVNADNKCLHAEWNLLAPTLWGEWVLSPTEDDEIANRPGAGPEEAGPLEEGTRVLVTLQCCKMCAALVCAAADRPGRRGPIEVVYLNPDDGSLARDTQLRRRGWESRHAAPCE</sequence>
<keyword evidence="4" id="KW-1185">Reference proteome</keyword>
<dbReference type="RefSeq" id="XP_002504232.1">
    <property type="nucleotide sequence ID" value="XM_002504186.1"/>
</dbReference>
<dbReference type="AlphaFoldDB" id="C1EBX0"/>
<dbReference type="KEGG" id="mis:MICPUN_102230"/>
<dbReference type="InParanoid" id="C1EBX0"/>
<name>C1EBX0_MICCC</name>
<evidence type="ECO:0000256" key="1">
    <source>
        <dbReference type="SAM" id="MobiDB-lite"/>
    </source>
</evidence>
<gene>
    <name evidence="3" type="ORF">MICPUN_102230</name>
</gene>
<evidence type="ECO:0000313" key="3">
    <source>
        <dbReference type="EMBL" id="ACO65490.1"/>
    </source>
</evidence>
<dbReference type="Pfam" id="PF14439">
    <property type="entry name" value="Bd3614-deam"/>
    <property type="match status" value="1"/>
</dbReference>
<evidence type="ECO:0000313" key="4">
    <source>
        <dbReference type="Proteomes" id="UP000002009"/>
    </source>
</evidence>
<feature type="region of interest" description="Disordered" evidence="1">
    <location>
        <begin position="181"/>
        <end position="206"/>
    </location>
</feature>
<dbReference type="InterPro" id="IPR016193">
    <property type="entry name" value="Cytidine_deaminase-like"/>
</dbReference>
<feature type="compositionally biased region" description="Basic and acidic residues" evidence="1">
    <location>
        <begin position="196"/>
        <end position="206"/>
    </location>
</feature>
<dbReference type="OrthoDB" id="10629791at2759"/>
<dbReference type="SUPFAM" id="SSF53927">
    <property type="entry name" value="Cytidine deaminase-like"/>
    <property type="match status" value="1"/>
</dbReference>
<evidence type="ECO:0000259" key="2">
    <source>
        <dbReference type="Pfam" id="PF14442"/>
    </source>
</evidence>
<dbReference type="EMBL" id="CP001329">
    <property type="protein sequence ID" value="ACO65490.1"/>
    <property type="molecule type" value="Genomic_DNA"/>
</dbReference>
<feature type="compositionally biased region" description="Low complexity" evidence="1">
    <location>
        <begin position="48"/>
        <end position="57"/>
    </location>
</feature>
<dbReference type="OMA" id="MCAALVC"/>
<proteinExistence type="predicted"/>
<reference evidence="3 4" key="1">
    <citation type="journal article" date="2009" name="Science">
        <title>Green evolution and dynamic adaptations revealed by genomes of the marine picoeukaryotes Micromonas.</title>
        <authorList>
            <person name="Worden A.Z."/>
            <person name="Lee J.H."/>
            <person name="Mock T."/>
            <person name="Rouze P."/>
            <person name="Simmons M.P."/>
            <person name="Aerts A.L."/>
            <person name="Allen A.E."/>
            <person name="Cuvelier M.L."/>
            <person name="Derelle E."/>
            <person name="Everett M.V."/>
            <person name="Foulon E."/>
            <person name="Grimwood J."/>
            <person name="Gundlach H."/>
            <person name="Henrissat B."/>
            <person name="Napoli C."/>
            <person name="McDonald S.M."/>
            <person name="Parker M.S."/>
            <person name="Rombauts S."/>
            <person name="Salamov A."/>
            <person name="Von Dassow P."/>
            <person name="Badger J.H."/>
            <person name="Coutinho P.M."/>
            <person name="Demir E."/>
            <person name="Dubchak I."/>
            <person name="Gentemann C."/>
            <person name="Eikrem W."/>
            <person name="Gready J.E."/>
            <person name="John U."/>
            <person name="Lanier W."/>
            <person name="Lindquist E.A."/>
            <person name="Lucas S."/>
            <person name="Mayer K.F."/>
            <person name="Moreau H."/>
            <person name="Not F."/>
            <person name="Otillar R."/>
            <person name="Panaud O."/>
            <person name="Pangilinan J."/>
            <person name="Paulsen I."/>
            <person name="Piegu B."/>
            <person name="Poliakov A."/>
            <person name="Robbens S."/>
            <person name="Schmutz J."/>
            <person name="Toulza E."/>
            <person name="Wyss T."/>
            <person name="Zelensky A."/>
            <person name="Zhou K."/>
            <person name="Armbrust E.V."/>
            <person name="Bhattacharya D."/>
            <person name="Goodenough U.W."/>
            <person name="Van de Peer Y."/>
            <person name="Grigoriev I.V."/>
        </authorList>
    </citation>
    <scope>NUCLEOTIDE SEQUENCE [LARGE SCALE GENOMIC DNA]</scope>
    <source>
        <strain evidence="4">RCC299 / NOUM17</strain>
    </source>
</reference>
<feature type="region of interest" description="Disordered" evidence="1">
    <location>
        <begin position="46"/>
        <end position="67"/>
    </location>
</feature>
<dbReference type="GO" id="GO:0003824">
    <property type="term" value="F:catalytic activity"/>
    <property type="evidence" value="ECO:0007669"/>
    <property type="project" value="InterPro"/>
</dbReference>
<accession>C1EBX0</accession>
<dbReference type="InterPro" id="IPR025853">
    <property type="entry name" value="NH3ase_Bd3614-like"/>
</dbReference>
<dbReference type="Gene3D" id="3.40.140.10">
    <property type="entry name" value="Cytidine Deaminase, domain 2"/>
    <property type="match status" value="1"/>
</dbReference>
<feature type="domain" description="Bd3614-like deaminase N-terminal" evidence="2">
    <location>
        <begin position="89"/>
        <end position="180"/>
    </location>
</feature>
<dbReference type="Pfam" id="PF14442">
    <property type="entry name" value="Bd3614_N"/>
    <property type="match status" value="1"/>
</dbReference>
<dbReference type="InterPro" id="IPR025854">
    <property type="entry name" value="NH3ase_Bd3614-like_N_dom"/>
</dbReference>
<organism evidence="3 4">
    <name type="scientific">Micromonas commoda (strain RCC299 / NOUM17 / CCMP2709)</name>
    <name type="common">Picoplanktonic green alga</name>
    <dbReference type="NCBI Taxonomy" id="296587"/>
    <lineage>
        <taxon>Eukaryota</taxon>
        <taxon>Viridiplantae</taxon>
        <taxon>Chlorophyta</taxon>
        <taxon>Mamiellophyceae</taxon>
        <taxon>Mamiellales</taxon>
        <taxon>Mamiellaceae</taxon>
        <taxon>Micromonas</taxon>
    </lineage>
</organism>
<dbReference type="Proteomes" id="UP000002009">
    <property type="component" value="Chromosome 9"/>
</dbReference>